<organism evidence="3 4">
    <name type="scientific">Turnera subulata</name>
    <dbReference type="NCBI Taxonomy" id="218843"/>
    <lineage>
        <taxon>Eukaryota</taxon>
        <taxon>Viridiplantae</taxon>
        <taxon>Streptophyta</taxon>
        <taxon>Embryophyta</taxon>
        <taxon>Tracheophyta</taxon>
        <taxon>Spermatophyta</taxon>
        <taxon>Magnoliopsida</taxon>
        <taxon>eudicotyledons</taxon>
        <taxon>Gunneridae</taxon>
        <taxon>Pentapetalae</taxon>
        <taxon>rosids</taxon>
        <taxon>fabids</taxon>
        <taxon>Malpighiales</taxon>
        <taxon>Passifloraceae</taxon>
        <taxon>Turnera</taxon>
    </lineage>
</organism>
<evidence type="ECO:0008006" key="5">
    <source>
        <dbReference type="Google" id="ProtNLM"/>
    </source>
</evidence>
<dbReference type="Proteomes" id="UP001141552">
    <property type="component" value="Unassembled WGS sequence"/>
</dbReference>
<sequence length="596" mass="65771">MDDLCPKEDAVSALLEFLVEPKLPATASAIINPSQSDMEGVAKQVHAVVLLYNYYYRKQQPTMEFMGVEDFTKLAAVVKPSLQTHFLPLQRSSEEEAPPITPAVQNVMEACEIAQSLDASSNAPSMDGWLVSKVAVLLVDTKKENCYLQFGSNTEGVWSLIEKDVNVSALKSKATADSLKQKQYTRRNSAGKLGGEEAGFQQLAFSAVKDATGIRQSDLVVLESHVVYSLSKVKTTARFYIIQCTQPSCDNAIKMPLENVLESLQGPLFMKSSHWWSTTEVIEYFHLLPYAKIISDWLSRKGLPNSVVAHKVEMDAISRDSSRSIKMPCETEVSTKIDKSHPREIGIEYHGSSDSPRQSKNDKCCGVGLSDNFDGRCNMEVDESYDIHSQGKCNNTDNCAEAEHDSGANLKAGMVGSYASQLDAACSGENGVSGNKVCNNGSSSHDEKVISESAYKALDKLSTFIASKDREISQAALAFLLRKRDNLSFQQREIEDQIAECDNDINTILNGDQDDLDLKVKFIIERCTDVPCSRYETVAYQYGEGGFEATVSVRGTNFEWSSGGELRPKTREARESAAAHMLVKLRDLELPPKVDH</sequence>
<evidence type="ECO:0000313" key="4">
    <source>
        <dbReference type="Proteomes" id="UP001141552"/>
    </source>
</evidence>
<feature type="domain" description="DUF7915" evidence="2">
    <location>
        <begin position="154"/>
        <end position="300"/>
    </location>
</feature>
<reference evidence="3" key="1">
    <citation type="submission" date="2022-02" db="EMBL/GenBank/DDBJ databases">
        <authorList>
            <person name="Henning P.M."/>
            <person name="McCubbin A.G."/>
            <person name="Shore J.S."/>
        </authorList>
    </citation>
    <scope>NUCLEOTIDE SEQUENCE</scope>
    <source>
        <strain evidence="3">F60SS</strain>
        <tissue evidence="3">Leaves</tissue>
    </source>
</reference>
<dbReference type="PANTHER" id="PTHR33913:SF1">
    <property type="entry name" value="DRBM DOMAIN-CONTAINING PROTEIN"/>
    <property type="match status" value="1"/>
</dbReference>
<evidence type="ECO:0000313" key="3">
    <source>
        <dbReference type="EMBL" id="KAJ4844647.1"/>
    </source>
</evidence>
<dbReference type="AlphaFoldDB" id="A0A9Q0G7J2"/>
<feature type="domain" description="DUF7913" evidence="1">
    <location>
        <begin position="4"/>
        <end position="118"/>
    </location>
</feature>
<dbReference type="InterPro" id="IPR057235">
    <property type="entry name" value="DUF7913"/>
</dbReference>
<reference evidence="3" key="2">
    <citation type="journal article" date="2023" name="Plants (Basel)">
        <title>Annotation of the Turnera subulata (Passifloraceae) Draft Genome Reveals the S-Locus Evolved after the Divergence of Turneroideae from Passifloroideae in a Stepwise Manner.</title>
        <authorList>
            <person name="Henning P.M."/>
            <person name="Roalson E.H."/>
            <person name="Mir W."/>
            <person name="McCubbin A.G."/>
            <person name="Shore J.S."/>
        </authorList>
    </citation>
    <scope>NUCLEOTIDE SEQUENCE</scope>
    <source>
        <strain evidence="3">F60SS</strain>
    </source>
</reference>
<proteinExistence type="predicted"/>
<gene>
    <name evidence="3" type="ORF">Tsubulata_033638</name>
</gene>
<dbReference type="InterPro" id="IPR057237">
    <property type="entry name" value="DUF7915"/>
</dbReference>
<protein>
    <recommendedName>
        <fullName evidence="5">DRBM domain-containing protein</fullName>
    </recommendedName>
</protein>
<accession>A0A9Q0G7J2</accession>
<dbReference type="OrthoDB" id="1909634at2759"/>
<dbReference type="Pfam" id="PF25502">
    <property type="entry name" value="DUF7915"/>
    <property type="match status" value="1"/>
</dbReference>
<evidence type="ECO:0000259" key="1">
    <source>
        <dbReference type="Pfam" id="PF25500"/>
    </source>
</evidence>
<dbReference type="PANTHER" id="PTHR33913">
    <property type="entry name" value="ALEURONE LAYER MORPHOGENESIS PROTEIN"/>
    <property type="match status" value="1"/>
</dbReference>
<dbReference type="EMBL" id="JAKUCV010001908">
    <property type="protein sequence ID" value="KAJ4844647.1"/>
    <property type="molecule type" value="Genomic_DNA"/>
</dbReference>
<name>A0A9Q0G7J2_9ROSI</name>
<evidence type="ECO:0000259" key="2">
    <source>
        <dbReference type="Pfam" id="PF25502"/>
    </source>
</evidence>
<keyword evidence="4" id="KW-1185">Reference proteome</keyword>
<comment type="caution">
    <text evidence="3">The sequence shown here is derived from an EMBL/GenBank/DDBJ whole genome shotgun (WGS) entry which is preliminary data.</text>
</comment>
<dbReference type="Pfam" id="PF25500">
    <property type="entry name" value="DUF7913"/>
    <property type="match status" value="1"/>
</dbReference>